<dbReference type="Proteomes" id="UP000467385">
    <property type="component" value="Chromosome"/>
</dbReference>
<proteinExistence type="predicted"/>
<sequence>MLLKWWYRLPANMPAAAAMSANEARGPAEAITDSAACRILARAVHWRAQQVSAGKRGPLCGGDIGSARRG</sequence>
<accession>A0A7I7YBE0</accession>
<organism evidence="1 2">
    <name type="scientific">Mycobacterium conspicuum</name>
    <dbReference type="NCBI Taxonomy" id="44010"/>
    <lineage>
        <taxon>Bacteria</taxon>
        <taxon>Bacillati</taxon>
        <taxon>Actinomycetota</taxon>
        <taxon>Actinomycetes</taxon>
        <taxon>Mycobacteriales</taxon>
        <taxon>Mycobacteriaceae</taxon>
        <taxon>Mycobacterium</taxon>
    </lineage>
</organism>
<protein>
    <submittedName>
        <fullName evidence="1">Uncharacterized protein</fullName>
    </submittedName>
</protein>
<evidence type="ECO:0000313" key="1">
    <source>
        <dbReference type="EMBL" id="BBZ38867.1"/>
    </source>
</evidence>
<evidence type="ECO:0000313" key="2">
    <source>
        <dbReference type="Proteomes" id="UP000467385"/>
    </source>
</evidence>
<dbReference type="EMBL" id="AP022613">
    <property type="protein sequence ID" value="BBZ38867.1"/>
    <property type="molecule type" value="Genomic_DNA"/>
</dbReference>
<keyword evidence="2" id="KW-1185">Reference proteome</keyword>
<reference evidence="1 2" key="1">
    <citation type="journal article" date="2019" name="Emerg. Microbes Infect.">
        <title>Comprehensive subspecies identification of 175 nontuberculous mycobacteria species based on 7547 genomic profiles.</title>
        <authorList>
            <person name="Matsumoto Y."/>
            <person name="Kinjo T."/>
            <person name="Motooka D."/>
            <person name="Nabeya D."/>
            <person name="Jung N."/>
            <person name="Uechi K."/>
            <person name="Horii T."/>
            <person name="Iida T."/>
            <person name="Fujita J."/>
            <person name="Nakamura S."/>
        </authorList>
    </citation>
    <scope>NUCLEOTIDE SEQUENCE [LARGE SCALE GENOMIC DNA]</scope>
    <source>
        <strain evidence="1 2">JCM 14738</strain>
    </source>
</reference>
<dbReference type="AlphaFoldDB" id="A0A7I7YBE0"/>
<gene>
    <name evidence="1" type="ORF">MCNS_19300</name>
</gene>
<name>A0A7I7YBE0_9MYCO</name>